<protein>
    <submittedName>
        <fullName evidence="4">Conjugal transfer protein TraK</fullName>
    </submittedName>
</protein>
<feature type="domain" description="TraK C-terminal" evidence="3">
    <location>
        <begin position="132"/>
        <end position="236"/>
    </location>
</feature>
<proteinExistence type="predicted"/>
<dbReference type="NCBIfam" id="NF010296">
    <property type="entry name" value="PRK13736.1"/>
    <property type="match status" value="1"/>
</dbReference>
<organism evidence="4">
    <name type="scientific">Edwardsiella tarda</name>
    <dbReference type="NCBI Taxonomy" id="636"/>
    <lineage>
        <taxon>Bacteria</taxon>
        <taxon>Pseudomonadati</taxon>
        <taxon>Pseudomonadota</taxon>
        <taxon>Gammaproteobacteria</taxon>
        <taxon>Enterobacterales</taxon>
        <taxon>Hafniaceae</taxon>
        <taxon>Edwardsiella</taxon>
    </lineage>
</organism>
<dbReference type="AlphaFoldDB" id="A0A2S1PMP4"/>
<keyword evidence="4" id="KW-0614">Plasmid</keyword>
<feature type="signal peptide" evidence="1">
    <location>
        <begin position="1"/>
        <end position="21"/>
    </location>
</feature>
<feature type="domain" description="TraK N-terminal" evidence="2">
    <location>
        <begin position="34"/>
        <end position="121"/>
    </location>
</feature>
<dbReference type="InterPro" id="IPR014126">
    <property type="entry name" value="TraK_Ftype"/>
</dbReference>
<keyword evidence="1" id="KW-0732">Signal</keyword>
<dbReference type="EMBL" id="MG228260">
    <property type="protein sequence ID" value="AWH59720.1"/>
    <property type="molecule type" value="Genomic_DNA"/>
</dbReference>
<evidence type="ECO:0000256" key="1">
    <source>
        <dbReference type="SAM" id="SignalP"/>
    </source>
</evidence>
<accession>A0A2S1PMP4</accession>
<reference evidence="4" key="1">
    <citation type="journal article" date="2017" name="J. Clin. Microbiol.">
        <title>Comparative phenotypic and genotypic analysis of Edwardsiella spp. isolates from different hosts and geographic origins, with an emphasis on isolates formerly classified as E. tarda and an evaluation of diagnostic methods.</title>
        <authorList>
            <person name="Reichley S.R."/>
            <person name="Ware C."/>
            <person name="Steadman J."/>
            <person name="Gaunt P.S."/>
            <person name="Garcia J.C."/>
            <person name="LaFrentz B.R."/>
            <person name="Thachil A."/>
            <person name="Waldbieser G.C."/>
            <person name="Stine C.B."/>
            <person name="Bujan N."/>
            <person name="Arias C.R."/>
            <person name="Loch T."/>
            <person name="Welch T.J."/>
            <person name="Cipriano R.C."/>
            <person name="Greenway T.E."/>
            <person name="Khoo L.H."/>
            <person name="Wise D.J."/>
            <person name="Lawrence M.L."/>
            <person name="Griffin M.J."/>
        </authorList>
    </citation>
    <scope>NUCLEOTIDE SEQUENCE</scope>
    <source>
        <strain evidence="4">9.4</strain>
        <plasmid evidence="4">p9.4_2</plasmid>
    </source>
</reference>
<dbReference type="InterPro" id="IPR010563">
    <property type="entry name" value="TraK_N"/>
</dbReference>
<sequence>MKINKPLLLAGLLLLAGYSQAAIRVGTAPTLVPLSNGGQANIAVSNTDPNLFTVAGDRITAINSLEGELTRQEQTASGGIVIATLNKKPFTFIIETERGLNFSIRAVPRAGEGRTIQLVSDLLGTGETPQAWEEATPYEALLVAVNKGVHEGALPAGWQSIPVTNEALTTPAGLQSVADNVWVGHHLKVVRYTVINPGNTPRTVSERDFWQPGTRAIMFVGPARQIIGDGRMPVYVTTSGEAR</sequence>
<dbReference type="InterPro" id="IPR055397">
    <property type="entry name" value="TraK_C"/>
</dbReference>
<name>A0A2S1PMP4_EDWTA</name>
<evidence type="ECO:0000313" key="4">
    <source>
        <dbReference type="EMBL" id="AWH59720.1"/>
    </source>
</evidence>
<geneLocation type="plasmid" evidence="4">
    <name>p9.4_2</name>
</geneLocation>
<evidence type="ECO:0000259" key="3">
    <source>
        <dbReference type="Pfam" id="PF23536"/>
    </source>
</evidence>
<evidence type="ECO:0000259" key="2">
    <source>
        <dbReference type="Pfam" id="PF06586"/>
    </source>
</evidence>
<dbReference type="Pfam" id="PF23536">
    <property type="entry name" value="TraK_C"/>
    <property type="match status" value="1"/>
</dbReference>
<dbReference type="Pfam" id="PF06586">
    <property type="entry name" value="TraK_N"/>
    <property type="match status" value="1"/>
</dbReference>
<feature type="chain" id="PRO_5015670502" evidence="1">
    <location>
        <begin position="22"/>
        <end position="243"/>
    </location>
</feature>
<dbReference type="NCBIfam" id="TIGR02756">
    <property type="entry name" value="TraK_Ftype"/>
    <property type="match status" value="1"/>
</dbReference>